<evidence type="ECO:0000313" key="2">
    <source>
        <dbReference type="Proteomes" id="UP000324222"/>
    </source>
</evidence>
<organism evidence="1 2">
    <name type="scientific">Portunus trituberculatus</name>
    <name type="common">Swimming crab</name>
    <name type="synonym">Neptunus trituberculatus</name>
    <dbReference type="NCBI Taxonomy" id="210409"/>
    <lineage>
        <taxon>Eukaryota</taxon>
        <taxon>Metazoa</taxon>
        <taxon>Ecdysozoa</taxon>
        <taxon>Arthropoda</taxon>
        <taxon>Crustacea</taxon>
        <taxon>Multicrustacea</taxon>
        <taxon>Malacostraca</taxon>
        <taxon>Eumalacostraca</taxon>
        <taxon>Eucarida</taxon>
        <taxon>Decapoda</taxon>
        <taxon>Pleocyemata</taxon>
        <taxon>Brachyura</taxon>
        <taxon>Eubrachyura</taxon>
        <taxon>Portunoidea</taxon>
        <taxon>Portunidae</taxon>
        <taxon>Portuninae</taxon>
        <taxon>Portunus</taxon>
    </lineage>
</organism>
<dbReference type="Proteomes" id="UP000324222">
    <property type="component" value="Unassembled WGS sequence"/>
</dbReference>
<dbReference type="InterPro" id="IPR036397">
    <property type="entry name" value="RNaseH_sf"/>
</dbReference>
<name>A0A5B7H8C0_PORTR</name>
<accession>A0A5B7H8C0</accession>
<dbReference type="EMBL" id="VSRR010028558">
    <property type="protein sequence ID" value="MPC68901.1"/>
    <property type="molecule type" value="Genomic_DNA"/>
</dbReference>
<reference evidence="1 2" key="1">
    <citation type="submission" date="2019-05" db="EMBL/GenBank/DDBJ databases">
        <title>Another draft genome of Portunus trituberculatus and its Hox gene families provides insights of decapod evolution.</title>
        <authorList>
            <person name="Jeong J.-H."/>
            <person name="Song I."/>
            <person name="Kim S."/>
            <person name="Choi T."/>
            <person name="Kim D."/>
            <person name="Ryu S."/>
            <person name="Kim W."/>
        </authorList>
    </citation>
    <scope>NUCLEOTIDE SEQUENCE [LARGE SCALE GENOMIC DNA]</scope>
    <source>
        <tissue evidence="1">Muscle</tissue>
    </source>
</reference>
<proteinExistence type="predicted"/>
<dbReference type="AlphaFoldDB" id="A0A5B7H8C0"/>
<comment type="caution">
    <text evidence="1">The sequence shown here is derived from an EMBL/GenBank/DDBJ whole genome shotgun (WGS) entry which is preliminary data.</text>
</comment>
<gene>
    <name evidence="1" type="ORF">E2C01_063112</name>
</gene>
<keyword evidence="2" id="KW-1185">Reference proteome</keyword>
<dbReference type="GO" id="GO:0003676">
    <property type="term" value="F:nucleic acid binding"/>
    <property type="evidence" value="ECO:0007669"/>
    <property type="project" value="InterPro"/>
</dbReference>
<evidence type="ECO:0000313" key="1">
    <source>
        <dbReference type="EMBL" id="MPC68901.1"/>
    </source>
</evidence>
<protein>
    <submittedName>
        <fullName evidence="1">Uncharacterized protein</fullName>
    </submittedName>
</protein>
<sequence>MFSDESTFWLVMGVSKVMRRPSYVSHYDPHYTVKMVKHPECVMVLGAFTGHKGSVGIYFLPKNMTMKATNYIEVLEEHMLTF</sequence>
<dbReference type="Gene3D" id="3.30.420.10">
    <property type="entry name" value="Ribonuclease H-like superfamily/Ribonuclease H"/>
    <property type="match status" value="1"/>
</dbReference>